<evidence type="ECO:0000313" key="2">
    <source>
        <dbReference type="Proteomes" id="UP000294963"/>
    </source>
</evidence>
<comment type="caution">
    <text evidence="1">The sequence shown here is derived from an EMBL/GenBank/DDBJ whole genome shotgun (WGS) entry which is preliminary data.</text>
</comment>
<name>A0A4V2QZ90_ACICA</name>
<proteinExistence type="predicted"/>
<protein>
    <submittedName>
        <fullName evidence="1">Uncharacterized protein</fullName>
    </submittedName>
</protein>
<sequence>MAFSLMHAGVVGLNEIADSILNSAFGMKIFPQVSANMR</sequence>
<accession>A0A4V2QZ90</accession>
<keyword evidence="2" id="KW-1185">Reference proteome</keyword>
<organism evidence="1 2">
    <name type="scientific">Acinetobacter calcoaceticus</name>
    <dbReference type="NCBI Taxonomy" id="471"/>
    <lineage>
        <taxon>Bacteria</taxon>
        <taxon>Pseudomonadati</taxon>
        <taxon>Pseudomonadota</taxon>
        <taxon>Gammaproteobacteria</taxon>
        <taxon>Moraxellales</taxon>
        <taxon>Moraxellaceae</taxon>
        <taxon>Acinetobacter</taxon>
        <taxon>Acinetobacter calcoaceticus/baumannii complex</taxon>
    </lineage>
</organism>
<dbReference type="Proteomes" id="UP000294963">
    <property type="component" value="Unassembled WGS sequence"/>
</dbReference>
<dbReference type="AlphaFoldDB" id="A0A4V2QZ90"/>
<gene>
    <name evidence="1" type="ORF">EC844_1378</name>
</gene>
<dbReference type="EMBL" id="SLVJ01000037">
    <property type="protein sequence ID" value="TCM59888.1"/>
    <property type="molecule type" value="Genomic_DNA"/>
</dbReference>
<reference evidence="1 2" key="1">
    <citation type="submission" date="2019-03" db="EMBL/GenBank/DDBJ databases">
        <title>Genomic analyses of the natural microbiome of Caenorhabditis elegans.</title>
        <authorList>
            <person name="Samuel B."/>
        </authorList>
    </citation>
    <scope>NUCLEOTIDE SEQUENCE [LARGE SCALE GENOMIC DNA]</scope>
    <source>
        <strain evidence="1 2">JUb89</strain>
    </source>
</reference>
<evidence type="ECO:0000313" key="1">
    <source>
        <dbReference type="EMBL" id="TCM59888.1"/>
    </source>
</evidence>